<name>A0AAD6UCZ9_9AGAR</name>
<accession>A0AAD6UCZ9</accession>
<organism evidence="2 3">
    <name type="scientific">Mycena belliarum</name>
    <dbReference type="NCBI Taxonomy" id="1033014"/>
    <lineage>
        <taxon>Eukaryota</taxon>
        <taxon>Fungi</taxon>
        <taxon>Dikarya</taxon>
        <taxon>Basidiomycota</taxon>
        <taxon>Agaricomycotina</taxon>
        <taxon>Agaricomycetes</taxon>
        <taxon>Agaricomycetidae</taxon>
        <taxon>Agaricales</taxon>
        <taxon>Marasmiineae</taxon>
        <taxon>Mycenaceae</taxon>
        <taxon>Mycena</taxon>
    </lineage>
</organism>
<dbReference type="PANTHER" id="PTHR13593:SF140">
    <property type="entry name" value="PLC-LIKE PHOSPHODIESTERASE"/>
    <property type="match status" value="1"/>
</dbReference>
<dbReference type="AlphaFoldDB" id="A0AAD6UCZ9"/>
<evidence type="ECO:0000313" key="3">
    <source>
        <dbReference type="Proteomes" id="UP001222325"/>
    </source>
</evidence>
<dbReference type="GO" id="GO:0008081">
    <property type="term" value="F:phosphoric diester hydrolase activity"/>
    <property type="evidence" value="ECO:0007669"/>
    <property type="project" value="InterPro"/>
</dbReference>
<feature type="signal peptide" evidence="1">
    <location>
        <begin position="1"/>
        <end position="19"/>
    </location>
</feature>
<keyword evidence="1" id="KW-0732">Signal</keyword>
<feature type="chain" id="PRO_5042060149" evidence="1">
    <location>
        <begin position="20"/>
        <end position="363"/>
    </location>
</feature>
<dbReference type="InterPro" id="IPR051057">
    <property type="entry name" value="PI-PLC_domain"/>
</dbReference>
<dbReference type="Pfam" id="PF26146">
    <property type="entry name" value="PI-PLC_X"/>
    <property type="match status" value="1"/>
</dbReference>
<dbReference type="CDD" id="cd08588">
    <property type="entry name" value="PI-PLCc_At5g67130_like"/>
    <property type="match status" value="1"/>
</dbReference>
<dbReference type="EMBL" id="JARJCN010000016">
    <property type="protein sequence ID" value="KAJ7093421.1"/>
    <property type="molecule type" value="Genomic_DNA"/>
</dbReference>
<dbReference type="SUPFAM" id="SSF51695">
    <property type="entry name" value="PLC-like phosphodiesterases"/>
    <property type="match status" value="1"/>
</dbReference>
<protein>
    <submittedName>
        <fullName evidence="2">PLC-like phosphodiesterase</fullName>
    </submittedName>
</protein>
<dbReference type="PANTHER" id="PTHR13593">
    <property type="match status" value="1"/>
</dbReference>
<gene>
    <name evidence="2" type="ORF">B0H15DRAFT_947545</name>
</gene>
<sequence>MFSRSSWGGLLSFATLALAATLPVKRATVCNGHAELCNRSYGNVTFVGSHDSFAISKDPLALARDQEVDIPTQLKLGIRMLQAQSHVKDGVLHFCHTSCALFDGGKVVDYLKTVKTFLDANPNEVLTLIFTNPEGQSPAKVWKPAFDEAGITPLAFVPPSIPVKRDDWPTLGEMIDKGKRVVVFMDANADGAESVDFILPEFKMIWEAPFSSVDPTFPCRIDRIDGPLKDVEHMYMINHNLNKNILPFGKTEVLVSNPIDAPTTNSVASILADANGCAPLGGNRAPNFVLLDYVNIGEPFAAAAQLNGLPAPAPGPPAPAPTAGDKVGAAVEDVKDKAKSAGDKIKEGVKSIGDKIKGLFGRA</sequence>
<dbReference type="Proteomes" id="UP001222325">
    <property type="component" value="Unassembled WGS sequence"/>
</dbReference>
<dbReference type="InterPro" id="IPR017946">
    <property type="entry name" value="PLC-like_Pdiesterase_TIM-brl"/>
</dbReference>
<reference evidence="2" key="1">
    <citation type="submission" date="2023-03" db="EMBL/GenBank/DDBJ databases">
        <title>Massive genome expansion in bonnet fungi (Mycena s.s.) driven by repeated elements and novel gene families across ecological guilds.</title>
        <authorList>
            <consortium name="Lawrence Berkeley National Laboratory"/>
            <person name="Harder C.B."/>
            <person name="Miyauchi S."/>
            <person name="Viragh M."/>
            <person name="Kuo A."/>
            <person name="Thoen E."/>
            <person name="Andreopoulos B."/>
            <person name="Lu D."/>
            <person name="Skrede I."/>
            <person name="Drula E."/>
            <person name="Henrissat B."/>
            <person name="Morin E."/>
            <person name="Kohler A."/>
            <person name="Barry K."/>
            <person name="LaButti K."/>
            <person name="Morin E."/>
            <person name="Salamov A."/>
            <person name="Lipzen A."/>
            <person name="Mereny Z."/>
            <person name="Hegedus B."/>
            <person name="Baldrian P."/>
            <person name="Stursova M."/>
            <person name="Weitz H."/>
            <person name="Taylor A."/>
            <person name="Grigoriev I.V."/>
            <person name="Nagy L.G."/>
            <person name="Martin F."/>
            <person name="Kauserud H."/>
        </authorList>
    </citation>
    <scope>NUCLEOTIDE SEQUENCE</scope>
    <source>
        <strain evidence="2">CBHHK173m</strain>
    </source>
</reference>
<keyword evidence="3" id="KW-1185">Reference proteome</keyword>
<evidence type="ECO:0000256" key="1">
    <source>
        <dbReference type="SAM" id="SignalP"/>
    </source>
</evidence>
<proteinExistence type="predicted"/>
<evidence type="ECO:0000313" key="2">
    <source>
        <dbReference type="EMBL" id="KAJ7093421.1"/>
    </source>
</evidence>
<dbReference type="GO" id="GO:0006629">
    <property type="term" value="P:lipid metabolic process"/>
    <property type="evidence" value="ECO:0007669"/>
    <property type="project" value="InterPro"/>
</dbReference>
<dbReference type="Gene3D" id="3.20.20.190">
    <property type="entry name" value="Phosphatidylinositol (PI) phosphodiesterase"/>
    <property type="match status" value="1"/>
</dbReference>
<comment type="caution">
    <text evidence="2">The sequence shown here is derived from an EMBL/GenBank/DDBJ whole genome shotgun (WGS) entry which is preliminary data.</text>
</comment>